<feature type="transmembrane region" description="Helical" evidence="8">
    <location>
        <begin position="232"/>
        <end position="249"/>
    </location>
</feature>
<feature type="transmembrane region" description="Helical" evidence="8">
    <location>
        <begin position="179"/>
        <end position="196"/>
    </location>
</feature>
<evidence type="ECO:0000256" key="6">
    <source>
        <dbReference type="ARBA" id="ARBA00022989"/>
    </source>
</evidence>
<keyword evidence="7 8" id="KW-0472">Membrane</keyword>
<protein>
    <recommendedName>
        <fullName evidence="8">Probable membrane transporter protein</fullName>
    </recommendedName>
</protein>
<sequence>MDIFLTLLTPTQLGLAVAIAILAGFVKGVVGFAMPMIFVSGLSTFLAPDLALAMLMLPTLATNGIQALRQGPRAAWESIAKFKVYLMVGAVVLILSAQLVSVLSMQVMLLIIGVPVTCFALMQIVGWTLTLNGQSTTFEVIIGVVAGFLGGISGIWGPPTVMYLTALGTQKHDQMRAQGVIYGLGAVSLVGAHIGSGVLNAATWPLSAVMIVPALIGMFCGRQVMDRIDQVVFRRATLFVLLVAGLNLMRRALVG</sequence>
<dbReference type="OrthoDB" id="9800873at2"/>
<evidence type="ECO:0000313" key="9">
    <source>
        <dbReference type="EMBL" id="KEJ95125.1"/>
    </source>
</evidence>
<feature type="transmembrane region" description="Helical" evidence="8">
    <location>
        <begin position="107"/>
        <end position="129"/>
    </location>
</feature>
<dbReference type="GeneID" id="68868769"/>
<dbReference type="InterPro" id="IPR002781">
    <property type="entry name" value="TM_pro_TauE-like"/>
</dbReference>
<keyword evidence="3" id="KW-0813">Transport</keyword>
<dbReference type="EMBL" id="JAMD01000008">
    <property type="protein sequence ID" value="KEJ95125.1"/>
    <property type="molecule type" value="Genomic_DNA"/>
</dbReference>
<evidence type="ECO:0000256" key="7">
    <source>
        <dbReference type="ARBA" id="ARBA00023136"/>
    </source>
</evidence>
<keyword evidence="4 8" id="KW-1003">Cell membrane</keyword>
<feature type="transmembrane region" description="Helical" evidence="8">
    <location>
        <begin position="37"/>
        <end position="62"/>
    </location>
</feature>
<evidence type="ECO:0000256" key="2">
    <source>
        <dbReference type="ARBA" id="ARBA00009142"/>
    </source>
</evidence>
<dbReference type="PANTHER" id="PTHR30269">
    <property type="entry name" value="TRANSMEMBRANE PROTEIN YFCA"/>
    <property type="match status" value="1"/>
</dbReference>
<keyword evidence="5 8" id="KW-0812">Transmembrane</keyword>
<organism evidence="9 10">
    <name type="scientific">Pseudosulfitobacter pseudonitzschiae</name>
    <dbReference type="NCBI Taxonomy" id="1402135"/>
    <lineage>
        <taxon>Bacteria</taxon>
        <taxon>Pseudomonadati</taxon>
        <taxon>Pseudomonadota</taxon>
        <taxon>Alphaproteobacteria</taxon>
        <taxon>Rhodobacterales</taxon>
        <taxon>Roseobacteraceae</taxon>
        <taxon>Pseudosulfitobacter</taxon>
    </lineage>
</organism>
<evidence type="ECO:0000256" key="3">
    <source>
        <dbReference type="ARBA" id="ARBA00022448"/>
    </source>
</evidence>
<feature type="transmembrane region" description="Helical" evidence="8">
    <location>
        <begin position="12"/>
        <end position="30"/>
    </location>
</feature>
<keyword evidence="6 8" id="KW-1133">Transmembrane helix</keyword>
<gene>
    <name evidence="9" type="ORF">SUH3_23770</name>
</gene>
<dbReference type="InterPro" id="IPR052017">
    <property type="entry name" value="TSUP"/>
</dbReference>
<comment type="subcellular location">
    <subcellularLocation>
        <location evidence="1 8">Cell membrane</location>
        <topology evidence="1 8">Multi-pass membrane protein</topology>
    </subcellularLocation>
</comment>
<feature type="transmembrane region" description="Helical" evidence="8">
    <location>
        <begin position="141"/>
        <end position="167"/>
    </location>
</feature>
<feature type="transmembrane region" description="Helical" evidence="8">
    <location>
        <begin position="82"/>
        <end position="100"/>
    </location>
</feature>
<dbReference type="RefSeq" id="WP_037928113.1">
    <property type="nucleotide sequence ID" value="NZ_CP054599.1"/>
</dbReference>
<evidence type="ECO:0000256" key="5">
    <source>
        <dbReference type="ARBA" id="ARBA00022692"/>
    </source>
</evidence>
<evidence type="ECO:0000256" key="8">
    <source>
        <dbReference type="RuleBase" id="RU363041"/>
    </source>
</evidence>
<accession>A0A073IZU4</accession>
<dbReference type="PANTHER" id="PTHR30269:SF32">
    <property type="entry name" value="MEMBRANE TRANSPORTER PROTEIN-RELATED"/>
    <property type="match status" value="1"/>
</dbReference>
<dbReference type="Proteomes" id="UP000027746">
    <property type="component" value="Unassembled WGS sequence"/>
</dbReference>
<keyword evidence="10" id="KW-1185">Reference proteome</keyword>
<dbReference type="AlphaFoldDB" id="A0A073IZU4"/>
<evidence type="ECO:0000256" key="4">
    <source>
        <dbReference type="ARBA" id="ARBA00022475"/>
    </source>
</evidence>
<dbReference type="Pfam" id="PF01925">
    <property type="entry name" value="TauE"/>
    <property type="match status" value="1"/>
</dbReference>
<evidence type="ECO:0000313" key="10">
    <source>
        <dbReference type="Proteomes" id="UP000027746"/>
    </source>
</evidence>
<evidence type="ECO:0000256" key="1">
    <source>
        <dbReference type="ARBA" id="ARBA00004651"/>
    </source>
</evidence>
<reference evidence="9 10" key="1">
    <citation type="submission" date="2014-01" db="EMBL/GenBank/DDBJ databases">
        <title>Sulfitobacter sp. H3 (MCCC 1A00686) Genome Sequencing.</title>
        <authorList>
            <person name="Lai Q."/>
            <person name="Hong Z."/>
        </authorList>
    </citation>
    <scope>NUCLEOTIDE SEQUENCE [LARGE SCALE GENOMIC DNA]</scope>
    <source>
        <strain evidence="9 10">H3</strain>
    </source>
</reference>
<comment type="similarity">
    <text evidence="2 8">Belongs to the 4-toluene sulfonate uptake permease (TSUP) (TC 2.A.102) family.</text>
</comment>
<proteinExistence type="inferred from homology"/>
<feature type="transmembrane region" description="Helical" evidence="8">
    <location>
        <begin position="202"/>
        <end position="220"/>
    </location>
</feature>
<comment type="caution">
    <text evidence="9">The sequence shown here is derived from an EMBL/GenBank/DDBJ whole genome shotgun (WGS) entry which is preliminary data.</text>
</comment>
<dbReference type="GO" id="GO:0005886">
    <property type="term" value="C:plasma membrane"/>
    <property type="evidence" value="ECO:0007669"/>
    <property type="project" value="UniProtKB-SubCell"/>
</dbReference>
<name>A0A073IZU4_9RHOB</name>